<organism evidence="1 2">
    <name type="scientific">Ceratitis capitata</name>
    <name type="common">Mediterranean fruit fly</name>
    <name type="synonym">Tephritis capitata</name>
    <dbReference type="NCBI Taxonomy" id="7213"/>
    <lineage>
        <taxon>Eukaryota</taxon>
        <taxon>Metazoa</taxon>
        <taxon>Ecdysozoa</taxon>
        <taxon>Arthropoda</taxon>
        <taxon>Hexapoda</taxon>
        <taxon>Insecta</taxon>
        <taxon>Pterygota</taxon>
        <taxon>Neoptera</taxon>
        <taxon>Endopterygota</taxon>
        <taxon>Diptera</taxon>
        <taxon>Brachycera</taxon>
        <taxon>Muscomorpha</taxon>
        <taxon>Tephritoidea</taxon>
        <taxon>Tephritidae</taxon>
        <taxon>Ceratitis</taxon>
        <taxon>Ceratitis</taxon>
    </lineage>
</organism>
<protein>
    <submittedName>
        <fullName evidence="1">(Mediterranean fruit fly) hypothetical protein</fullName>
    </submittedName>
</protein>
<dbReference type="Proteomes" id="UP000606786">
    <property type="component" value="Unassembled WGS sequence"/>
</dbReference>
<dbReference type="AlphaFoldDB" id="A0A811U6R5"/>
<accession>A0A811U6R5</accession>
<gene>
    <name evidence="1" type="ORF">CCAP1982_LOCUS1787</name>
</gene>
<name>A0A811U6R5_CERCA</name>
<keyword evidence="2" id="KW-1185">Reference proteome</keyword>
<evidence type="ECO:0000313" key="1">
    <source>
        <dbReference type="EMBL" id="CAD6992955.1"/>
    </source>
</evidence>
<sequence length="101" mass="12026">MNENCLKICKLTEVKRIPQIICILRKQKKIMNILYIYIKINNLKINSASVILIRKTKNELQKKKQFKKTHSKQININKYKPYNNASYQLCKSIENKNSNQN</sequence>
<proteinExistence type="predicted"/>
<reference evidence="1" key="1">
    <citation type="submission" date="2020-11" db="EMBL/GenBank/DDBJ databases">
        <authorList>
            <person name="Whitehead M."/>
        </authorList>
    </citation>
    <scope>NUCLEOTIDE SEQUENCE</scope>
    <source>
        <strain evidence="1">EGII</strain>
    </source>
</reference>
<comment type="caution">
    <text evidence="1">The sequence shown here is derived from an EMBL/GenBank/DDBJ whole genome shotgun (WGS) entry which is preliminary data.</text>
</comment>
<dbReference type="EMBL" id="CAJHJT010000001">
    <property type="protein sequence ID" value="CAD6992955.1"/>
    <property type="molecule type" value="Genomic_DNA"/>
</dbReference>
<evidence type="ECO:0000313" key="2">
    <source>
        <dbReference type="Proteomes" id="UP000606786"/>
    </source>
</evidence>